<evidence type="ECO:0000259" key="28">
    <source>
        <dbReference type="Pfam" id="PF14814"/>
    </source>
</evidence>
<dbReference type="GO" id="GO:0005886">
    <property type="term" value="C:plasma membrane"/>
    <property type="evidence" value="ECO:0007669"/>
    <property type="project" value="UniProtKB-SubCell"/>
</dbReference>
<dbReference type="InterPro" id="IPR028166">
    <property type="entry name" value="UB2H"/>
</dbReference>
<evidence type="ECO:0000256" key="4">
    <source>
        <dbReference type="ARBA" id="ARBA00007090"/>
    </source>
</evidence>
<comment type="catalytic activity">
    <reaction evidence="21">
        <text>[GlcNAc-(1-&gt;4)-Mur2Ac(oyl-L-Ala-gamma-D-Glu-L-Lys-D-Ala-D-Ala)](n)-di-trans,octa-cis-undecaprenyl diphosphate + beta-D-GlcNAc-(1-&gt;4)-Mur2Ac(oyl-L-Ala-gamma-D-Glu-L-Lys-D-Ala-D-Ala)-di-trans,octa-cis-undecaprenyl diphosphate = [GlcNAc-(1-&gt;4)-Mur2Ac(oyl-L-Ala-gamma-D-Glu-L-Lys-D-Ala-D-Ala)](n+1)-di-trans,octa-cis-undecaprenyl diphosphate + di-trans,octa-cis-undecaprenyl diphosphate + H(+)</text>
        <dbReference type="Rhea" id="RHEA:23708"/>
        <dbReference type="Rhea" id="RHEA-COMP:9602"/>
        <dbReference type="Rhea" id="RHEA-COMP:9603"/>
        <dbReference type="ChEBI" id="CHEBI:15378"/>
        <dbReference type="ChEBI" id="CHEBI:58405"/>
        <dbReference type="ChEBI" id="CHEBI:60033"/>
        <dbReference type="ChEBI" id="CHEBI:78435"/>
        <dbReference type="EC" id="2.4.99.28"/>
    </reaction>
</comment>
<dbReference type="PANTHER" id="PTHR32282">
    <property type="entry name" value="BINDING PROTEIN TRANSPEPTIDASE, PUTATIVE-RELATED"/>
    <property type="match status" value="1"/>
</dbReference>
<keyword evidence="7" id="KW-1003">Cell membrane</keyword>
<dbReference type="GO" id="GO:0008658">
    <property type="term" value="F:penicillin binding"/>
    <property type="evidence" value="ECO:0007669"/>
    <property type="project" value="UniProtKB-UniRule"/>
</dbReference>
<organism evidence="29 30">
    <name type="scientific">Pseudidiomarina aestuarii</name>
    <dbReference type="NCBI Taxonomy" id="624146"/>
    <lineage>
        <taxon>Bacteria</taxon>
        <taxon>Pseudomonadati</taxon>
        <taxon>Pseudomonadota</taxon>
        <taxon>Gammaproteobacteria</taxon>
        <taxon>Alteromonadales</taxon>
        <taxon>Idiomarinaceae</taxon>
        <taxon>Pseudidiomarina</taxon>
    </lineage>
</organism>
<evidence type="ECO:0000256" key="21">
    <source>
        <dbReference type="ARBA" id="ARBA00049902"/>
    </source>
</evidence>
<dbReference type="SUPFAM" id="SSF56601">
    <property type="entry name" value="beta-lactamase/transpeptidase-like"/>
    <property type="match status" value="1"/>
</dbReference>
<dbReference type="GO" id="GO:0009252">
    <property type="term" value="P:peptidoglycan biosynthetic process"/>
    <property type="evidence" value="ECO:0007669"/>
    <property type="project" value="UniProtKB-UniRule"/>
</dbReference>
<evidence type="ECO:0000256" key="5">
    <source>
        <dbReference type="ARBA" id="ARBA00007739"/>
    </source>
</evidence>
<dbReference type="EMBL" id="PIPR01000005">
    <property type="protein sequence ID" value="RUO38039.1"/>
    <property type="molecule type" value="Genomic_DNA"/>
</dbReference>
<keyword evidence="25" id="KW-1133">Transmembrane helix</keyword>
<feature type="active site" description="Proton donor; for transglycosylase activity" evidence="24">
    <location>
        <position position="180"/>
    </location>
</feature>
<comment type="pathway">
    <text evidence="3 23">Cell wall biogenesis; peptidoglycan biosynthesis.</text>
</comment>
<evidence type="ECO:0000256" key="11">
    <source>
        <dbReference type="ARBA" id="ARBA00022679"/>
    </source>
</evidence>
<evidence type="ECO:0000256" key="12">
    <source>
        <dbReference type="ARBA" id="ARBA00022801"/>
    </source>
</evidence>
<dbReference type="GO" id="GO:0009274">
    <property type="term" value="C:peptidoglycan-based cell wall"/>
    <property type="evidence" value="ECO:0007669"/>
    <property type="project" value="UniProtKB-UniRule"/>
</dbReference>
<dbReference type="PANTHER" id="PTHR32282:SF11">
    <property type="entry name" value="PENICILLIN-BINDING PROTEIN 1B"/>
    <property type="match status" value="1"/>
</dbReference>
<dbReference type="AlphaFoldDB" id="A0A7Z6ZRU1"/>
<keyword evidence="17" id="KW-0511">Multifunctional enzyme</keyword>
<dbReference type="Gene3D" id="1.10.3810.10">
    <property type="entry name" value="Biosynthetic peptidoglycan transglycosylase-like"/>
    <property type="match status" value="1"/>
</dbReference>
<comment type="caution">
    <text evidence="29">The sequence shown here is derived from an EMBL/GenBank/DDBJ whole genome shotgun (WGS) entry which is preliminary data.</text>
</comment>
<evidence type="ECO:0000256" key="16">
    <source>
        <dbReference type="ARBA" id="ARBA00023251"/>
    </source>
</evidence>
<keyword evidence="9" id="KW-0645">Protease</keyword>
<evidence type="ECO:0000256" key="9">
    <source>
        <dbReference type="ARBA" id="ARBA00022670"/>
    </source>
</evidence>
<evidence type="ECO:0000256" key="25">
    <source>
        <dbReference type="SAM" id="Phobius"/>
    </source>
</evidence>
<dbReference type="Pfam" id="PF00905">
    <property type="entry name" value="Transpeptidase"/>
    <property type="match status" value="1"/>
</dbReference>
<evidence type="ECO:0000256" key="8">
    <source>
        <dbReference type="ARBA" id="ARBA00022645"/>
    </source>
</evidence>
<feature type="domain" description="Penicillin-binding protein transpeptidase" evidence="26">
    <location>
        <begin position="417"/>
        <end position="685"/>
    </location>
</feature>
<reference evidence="30" key="1">
    <citation type="journal article" date="2018" name="Front. Microbiol.">
        <title>Genome-Based Analysis Reveals the Taxonomy and Diversity of the Family Idiomarinaceae.</title>
        <authorList>
            <person name="Liu Y."/>
            <person name="Lai Q."/>
            <person name="Shao Z."/>
        </authorList>
    </citation>
    <scope>NUCLEOTIDE SEQUENCE [LARGE SCALE GENOMIC DNA]</scope>
    <source>
        <strain evidence="30">KYW314</strain>
    </source>
</reference>
<keyword evidence="8" id="KW-0121">Carboxypeptidase</keyword>
<keyword evidence="25" id="KW-0812">Transmembrane</keyword>
<comment type="similarity">
    <text evidence="5 23">In the N-terminal section; belongs to the glycosyltransferase 51 family.</text>
</comment>
<comment type="catalytic activity">
    <reaction evidence="20">
        <text>Preferential cleavage: (Ac)2-L-Lys-D-Ala-|-D-Ala. Also transpeptidation of peptidyl-alanyl moieties that are N-acyl substituents of D-alanine.</text>
        <dbReference type="EC" id="3.4.16.4"/>
    </reaction>
</comment>
<keyword evidence="11 23" id="KW-0808">Transferase</keyword>
<dbReference type="InterPro" id="IPR001460">
    <property type="entry name" value="PCN-bd_Tpept"/>
</dbReference>
<dbReference type="Pfam" id="PF00912">
    <property type="entry name" value="Transgly"/>
    <property type="match status" value="1"/>
</dbReference>
<dbReference type="Pfam" id="PF14814">
    <property type="entry name" value="UB2H"/>
    <property type="match status" value="1"/>
</dbReference>
<keyword evidence="12" id="KW-0378">Hydrolase</keyword>
<evidence type="ECO:0000256" key="14">
    <source>
        <dbReference type="ARBA" id="ARBA00022984"/>
    </source>
</evidence>
<evidence type="ECO:0000256" key="18">
    <source>
        <dbReference type="ARBA" id="ARBA00023316"/>
    </source>
</evidence>
<dbReference type="PIRSF" id="PIRSF002799">
    <property type="entry name" value="PBP_1b"/>
    <property type="match status" value="1"/>
</dbReference>
<keyword evidence="10 23" id="KW-0328">Glycosyltransferase</keyword>
<evidence type="ECO:0000256" key="23">
    <source>
        <dbReference type="PIRNR" id="PIRNR002799"/>
    </source>
</evidence>
<evidence type="ECO:0000256" key="24">
    <source>
        <dbReference type="PIRSR" id="PIRSR002799-1"/>
    </source>
</evidence>
<dbReference type="Proteomes" id="UP000287766">
    <property type="component" value="Unassembled WGS sequence"/>
</dbReference>
<dbReference type="GO" id="GO:0008955">
    <property type="term" value="F:peptidoglycan glycosyltransferase activity"/>
    <property type="evidence" value="ECO:0007669"/>
    <property type="project" value="UniProtKB-UniRule"/>
</dbReference>
<evidence type="ECO:0000313" key="29">
    <source>
        <dbReference type="EMBL" id="RUO38039.1"/>
    </source>
</evidence>
<feature type="transmembrane region" description="Helical" evidence="25">
    <location>
        <begin position="12"/>
        <end position="33"/>
    </location>
</feature>
<dbReference type="Gene3D" id="3.30.2060.10">
    <property type="entry name" value="Penicillin-binding protein 1b domain"/>
    <property type="match status" value="1"/>
</dbReference>
<dbReference type="GO" id="GO:0071555">
    <property type="term" value="P:cell wall organization"/>
    <property type="evidence" value="ECO:0007669"/>
    <property type="project" value="UniProtKB-UniRule"/>
</dbReference>
<dbReference type="UniPathway" id="UPA00219"/>
<comment type="function">
    <text evidence="1 23">Cell wall formation. Synthesis of cross-linked peptidoglycan from the lipid intermediates. The enzyme has a penicillin-insensitive transglycosylase N-terminal domain (formation of linear glycan strands) and a penicillin-sensitive transpeptidase C-terminal domain (cross-linking of the peptide subunits).</text>
</comment>
<dbReference type="GO" id="GO:0030288">
    <property type="term" value="C:outer membrane-bounded periplasmic space"/>
    <property type="evidence" value="ECO:0007669"/>
    <property type="project" value="TreeGrafter"/>
</dbReference>
<dbReference type="GO" id="GO:0046677">
    <property type="term" value="P:response to antibiotic"/>
    <property type="evidence" value="ECO:0007669"/>
    <property type="project" value="UniProtKB-UniRule"/>
</dbReference>
<evidence type="ECO:0000256" key="3">
    <source>
        <dbReference type="ARBA" id="ARBA00004752"/>
    </source>
</evidence>
<evidence type="ECO:0000256" key="7">
    <source>
        <dbReference type="ARBA" id="ARBA00022475"/>
    </source>
</evidence>
<dbReference type="Gene3D" id="3.40.710.10">
    <property type="entry name" value="DD-peptidase/beta-lactamase superfamily"/>
    <property type="match status" value="1"/>
</dbReference>
<feature type="domain" description="Glycosyl transferase family 51" evidence="27">
    <location>
        <begin position="156"/>
        <end position="327"/>
    </location>
</feature>
<feature type="active site" description="Acyl-ester intermediate; for transpeptidase activity" evidence="24">
    <location>
        <position position="455"/>
    </location>
</feature>
<evidence type="ECO:0000256" key="6">
    <source>
        <dbReference type="ARBA" id="ARBA00018637"/>
    </source>
</evidence>
<gene>
    <name evidence="29" type="primary">mrcB</name>
    <name evidence="29" type="ORF">CWE22_11515</name>
</gene>
<evidence type="ECO:0000256" key="19">
    <source>
        <dbReference type="ARBA" id="ARBA00032454"/>
    </source>
</evidence>
<dbReference type="InterPro" id="IPR036950">
    <property type="entry name" value="PBP_transglycosylase"/>
</dbReference>
<evidence type="ECO:0000256" key="13">
    <source>
        <dbReference type="ARBA" id="ARBA00022960"/>
    </source>
</evidence>
<sequence>MAGTRNRVMKYLLVTGLKLSLVGTALLAIYLIYLDSSLTERFQQNRYQAPALIYGRSLQLEPGLPLTLAQVELELQQLQYRKVSQVNDSGQYAKGSQRLHIYRRPFDFPNGPAMAEAVQIDFDANGIQSMSRLPANLPLESFELEPPFIGRIAAASGEDRLLVGLEVVPNLLIETLLMIEDQDFYHHAGVSLTSIGRAALANLAAMRTVQGGSTLTQQLVKNLYLTREQTLWRKANEALMALIIDYRFSKNEILETYLNEVYFGQDRGSAIHGVGLASRFYFGKQVQELDEAEIALLIAIIKGPSYYDPRRYPERAQQRRDMVLQLMFGQNLITRATYESAVEQPLVYGESGRLVADNVPHYLELVRHELAQTMLPTDWQQQGLRIFTYLDPVAQRAAEQALQSQLSRVSDDPDLQGAVVVADANHYGITAVVGDRNPRRVGFNRAVAAFRPVGSLIKPFVYVNALSGDTPYELASIIEDTPITLANGADQRWSPENFDKKFKGNIMLYDAFIESRNVPAVRLGMSTGVDRLVDTLQAAGVDSPIPAYPSLTLGAVPLAPVTVSEIFVTLANYGRQQPLRTIAAVTNHAGLALYRRGQQQPKQAFSEIAAQQVVYGLRGVVNEGTGRALAARFGKDRLAGKSGTTNDYRDSWFVAFDARQVVTVWVGRDDNKPVQLTGSSGALPVVGEVFANTSIQPLSMQLPEALTMQNYHRDLGVLIPLDCAEGRLLPGLTRAVPERQTCAGTVREEKWWERWF</sequence>
<keyword evidence="16" id="KW-0046">Antibiotic resistance</keyword>
<keyword evidence="13 23" id="KW-0133">Cell shape</keyword>
<accession>A0A7Z6ZRU1</accession>
<dbReference type="InterPro" id="IPR001264">
    <property type="entry name" value="Glyco_trans_51"/>
</dbReference>
<evidence type="ECO:0000256" key="1">
    <source>
        <dbReference type="ARBA" id="ARBA00002624"/>
    </source>
</evidence>
<protein>
    <recommendedName>
        <fullName evidence="6 22">Penicillin-binding protein 1B</fullName>
        <shortName evidence="23">PBP-1b</shortName>
        <shortName evidence="23">PBP1b</shortName>
    </recommendedName>
    <alternativeName>
        <fullName evidence="19 23">Murein polymerase</fullName>
    </alternativeName>
</protein>
<evidence type="ECO:0000256" key="17">
    <source>
        <dbReference type="ARBA" id="ARBA00023268"/>
    </source>
</evidence>
<dbReference type="NCBIfam" id="TIGR02071">
    <property type="entry name" value="PBP_1b"/>
    <property type="match status" value="1"/>
</dbReference>
<evidence type="ECO:0000313" key="30">
    <source>
        <dbReference type="Proteomes" id="UP000287766"/>
    </source>
</evidence>
<evidence type="ECO:0000256" key="2">
    <source>
        <dbReference type="ARBA" id="ARBA00004236"/>
    </source>
</evidence>
<keyword evidence="15 25" id="KW-0472">Membrane</keyword>
<feature type="domain" description="Bifunctional transglycosylase second" evidence="28">
    <location>
        <begin position="60"/>
        <end position="144"/>
    </location>
</feature>
<evidence type="ECO:0000259" key="27">
    <source>
        <dbReference type="Pfam" id="PF00912"/>
    </source>
</evidence>
<dbReference type="InterPro" id="IPR011813">
    <property type="entry name" value="PBP_1b"/>
</dbReference>
<dbReference type="GO" id="GO:0008360">
    <property type="term" value="P:regulation of cell shape"/>
    <property type="evidence" value="ECO:0007669"/>
    <property type="project" value="UniProtKB-UniRule"/>
</dbReference>
<dbReference type="InterPro" id="IPR050396">
    <property type="entry name" value="Glycosyltr_51/Transpeptidase"/>
</dbReference>
<keyword evidence="18 23" id="KW-0961">Cell wall biogenesis/degradation</keyword>
<comment type="similarity">
    <text evidence="4 23">In the C-terminal section; belongs to the transpeptidase family.</text>
</comment>
<dbReference type="InterPro" id="IPR012338">
    <property type="entry name" value="Beta-lactam/transpept-like"/>
</dbReference>
<proteinExistence type="inferred from homology"/>
<dbReference type="GO" id="GO:0006508">
    <property type="term" value="P:proteolysis"/>
    <property type="evidence" value="ECO:0007669"/>
    <property type="project" value="UniProtKB-KW"/>
</dbReference>
<evidence type="ECO:0000256" key="15">
    <source>
        <dbReference type="ARBA" id="ARBA00023136"/>
    </source>
</evidence>
<evidence type="ECO:0000256" key="20">
    <source>
        <dbReference type="ARBA" id="ARBA00034000"/>
    </source>
</evidence>
<comment type="subcellular location">
    <subcellularLocation>
        <location evidence="2">Cell membrane</location>
    </subcellularLocation>
</comment>
<dbReference type="GO" id="GO:0009002">
    <property type="term" value="F:serine-type D-Ala-D-Ala carboxypeptidase activity"/>
    <property type="evidence" value="ECO:0007669"/>
    <property type="project" value="UniProtKB-EC"/>
</dbReference>
<name>A0A7Z6ZRU1_9GAMM</name>
<keyword evidence="30" id="KW-1185">Reference proteome</keyword>
<keyword evidence="14 23" id="KW-0573">Peptidoglycan synthesis</keyword>
<dbReference type="SUPFAM" id="SSF53955">
    <property type="entry name" value="Lysozyme-like"/>
    <property type="match status" value="1"/>
</dbReference>
<dbReference type="InterPro" id="IPR023346">
    <property type="entry name" value="Lysozyme-like_dom_sf"/>
</dbReference>
<evidence type="ECO:0000256" key="10">
    <source>
        <dbReference type="ARBA" id="ARBA00022676"/>
    </source>
</evidence>
<evidence type="ECO:0000259" key="26">
    <source>
        <dbReference type="Pfam" id="PF00905"/>
    </source>
</evidence>
<dbReference type="RefSeq" id="WP_169931650.1">
    <property type="nucleotide sequence ID" value="NZ_PIPR01000005.1"/>
</dbReference>
<evidence type="ECO:0000256" key="22">
    <source>
        <dbReference type="NCBIfam" id="TIGR02071"/>
    </source>
</evidence>